<name>A0A9W8K8P3_9AGAR</name>
<proteinExistence type="predicted"/>
<gene>
    <name evidence="1" type="ORF">NLJ89_g4487</name>
</gene>
<sequence>MFDNQQPALSHLSAIRLASRESARRLQKYSARLLSSVSVIMTAAQHTIAVSKTVSVGSYWSLQRYLKYFSIPVKEEQQLQKAFAHTIEAFDVFNRDLTHLNGETYESLLSLDGLIENFVDLIYDEALGEARKKLDELLNRLWTIMGGNR</sequence>
<dbReference type="EMBL" id="JANKHO010000373">
    <property type="protein sequence ID" value="KAJ3510773.1"/>
    <property type="molecule type" value="Genomic_DNA"/>
</dbReference>
<reference evidence="1" key="1">
    <citation type="submission" date="2022-07" db="EMBL/GenBank/DDBJ databases">
        <title>Genome Sequence of Agrocybe chaxingu.</title>
        <authorList>
            <person name="Buettner E."/>
        </authorList>
    </citation>
    <scope>NUCLEOTIDE SEQUENCE</scope>
    <source>
        <strain evidence="1">MP-N11</strain>
    </source>
</reference>
<organism evidence="1 2">
    <name type="scientific">Agrocybe chaxingu</name>
    <dbReference type="NCBI Taxonomy" id="84603"/>
    <lineage>
        <taxon>Eukaryota</taxon>
        <taxon>Fungi</taxon>
        <taxon>Dikarya</taxon>
        <taxon>Basidiomycota</taxon>
        <taxon>Agaricomycotina</taxon>
        <taxon>Agaricomycetes</taxon>
        <taxon>Agaricomycetidae</taxon>
        <taxon>Agaricales</taxon>
        <taxon>Agaricineae</taxon>
        <taxon>Strophariaceae</taxon>
        <taxon>Agrocybe</taxon>
    </lineage>
</organism>
<dbReference type="Proteomes" id="UP001148786">
    <property type="component" value="Unassembled WGS sequence"/>
</dbReference>
<dbReference type="OrthoDB" id="4179406at2759"/>
<keyword evidence="2" id="KW-1185">Reference proteome</keyword>
<evidence type="ECO:0000313" key="1">
    <source>
        <dbReference type="EMBL" id="KAJ3510773.1"/>
    </source>
</evidence>
<comment type="caution">
    <text evidence="1">The sequence shown here is derived from an EMBL/GenBank/DDBJ whole genome shotgun (WGS) entry which is preliminary data.</text>
</comment>
<evidence type="ECO:0000313" key="2">
    <source>
        <dbReference type="Proteomes" id="UP001148786"/>
    </source>
</evidence>
<dbReference type="AlphaFoldDB" id="A0A9W8K8P3"/>
<protein>
    <submittedName>
        <fullName evidence="1">Uncharacterized protein</fullName>
    </submittedName>
</protein>
<accession>A0A9W8K8P3</accession>